<evidence type="ECO:0000313" key="2">
    <source>
        <dbReference type="Proteomes" id="UP000283530"/>
    </source>
</evidence>
<name>A0A443PUV5_9MAGN</name>
<proteinExistence type="predicted"/>
<accession>A0A443PUV5</accession>
<reference evidence="1 2" key="1">
    <citation type="journal article" date="2019" name="Nat. Plants">
        <title>Stout camphor tree genome fills gaps in understanding of flowering plant genome evolution.</title>
        <authorList>
            <person name="Chaw S.M."/>
            <person name="Liu Y.C."/>
            <person name="Wu Y.W."/>
            <person name="Wang H.Y."/>
            <person name="Lin C.I."/>
            <person name="Wu C.S."/>
            <person name="Ke H.M."/>
            <person name="Chang L.Y."/>
            <person name="Hsu C.Y."/>
            <person name="Yang H.T."/>
            <person name="Sudianto E."/>
            <person name="Hsu M.H."/>
            <person name="Wu K.P."/>
            <person name="Wang L.N."/>
            <person name="Leebens-Mack J.H."/>
            <person name="Tsai I.J."/>
        </authorList>
    </citation>
    <scope>NUCLEOTIDE SEQUENCE [LARGE SCALE GENOMIC DNA]</scope>
    <source>
        <strain evidence="2">cv. Chaw 1501</strain>
        <tissue evidence="1">Young leaves</tissue>
    </source>
</reference>
<sequence length="94" mass="10792">MINGAFFGPMYIQETLNMLILGNSMRIYLAKDHFRKLNGYGEAVALAPEWRSNQNVMLNDDLVDEEERGFGMCTSATDSHRRTKKELVFIILFS</sequence>
<dbReference type="EMBL" id="QPKB01000011">
    <property type="protein sequence ID" value="RWR94561.1"/>
    <property type="molecule type" value="Genomic_DNA"/>
</dbReference>
<protein>
    <submittedName>
        <fullName evidence="1">Uncharacterized protein</fullName>
    </submittedName>
</protein>
<dbReference type="AlphaFoldDB" id="A0A443PUV5"/>
<evidence type="ECO:0000313" key="1">
    <source>
        <dbReference type="EMBL" id="RWR94561.1"/>
    </source>
</evidence>
<comment type="caution">
    <text evidence="1">The sequence shown here is derived from an EMBL/GenBank/DDBJ whole genome shotgun (WGS) entry which is preliminary data.</text>
</comment>
<keyword evidence="2" id="KW-1185">Reference proteome</keyword>
<gene>
    <name evidence="1" type="ORF">CKAN_02386000</name>
</gene>
<organism evidence="1 2">
    <name type="scientific">Cinnamomum micranthum f. kanehirae</name>
    <dbReference type="NCBI Taxonomy" id="337451"/>
    <lineage>
        <taxon>Eukaryota</taxon>
        <taxon>Viridiplantae</taxon>
        <taxon>Streptophyta</taxon>
        <taxon>Embryophyta</taxon>
        <taxon>Tracheophyta</taxon>
        <taxon>Spermatophyta</taxon>
        <taxon>Magnoliopsida</taxon>
        <taxon>Magnoliidae</taxon>
        <taxon>Laurales</taxon>
        <taxon>Lauraceae</taxon>
        <taxon>Cinnamomum</taxon>
    </lineage>
</organism>
<dbReference type="Proteomes" id="UP000283530">
    <property type="component" value="Unassembled WGS sequence"/>
</dbReference>